<name>A0A1D8TKE9_9CYAN</name>
<dbReference type="KEGG" id="mpro:BJP34_00175"/>
<dbReference type="EMBL" id="CP017599">
    <property type="protein sequence ID" value="AOW98062.1"/>
    <property type="molecule type" value="Genomic_DNA"/>
</dbReference>
<proteinExistence type="predicted"/>
<gene>
    <name evidence="1" type="ORF">BJP34_00175</name>
</gene>
<organism evidence="1 2">
    <name type="scientific">Moorena producens PAL-8-15-08-1</name>
    <dbReference type="NCBI Taxonomy" id="1458985"/>
    <lineage>
        <taxon>Bacteria</taxon>
        <taxon>Bacillati</taxon>
        <taxon>Cyanobacteriota</taxon>
        <taxon>Cyanophyceae</taxon>
        <taxon>Coleofasciculales</taxon>
        <taxon>Coleofasciculaceae</taxon>
        <taxon>Moorena</taxon>
    </lineage>
</organism>
<dbReference type="AlphaFoldDB" id="A0A1D8TKE9"/>
<protein>
    <submittedName>
        <fullName evidence="1">Uncharacterized protein</fullName>
    </submittedName>
</protein>
<evidence type="ECO:0000313" key="2">
    <source>
        <dbReference type="Proteomes" id="UP000177870"/>
    </source>
</evidence>
<sequence length="64" mass="7717">MLLESILYNYTKTIIKKLINFIYIYLGCNKRPKVLARYRFKVKMDTKLSIDIQKKHSLNYSEIT</sequence>
<reference evidence="2" key="1">
    <citation type="submission" date="2016-10" db="EMBL/GenBank/DDBJ databases">
        <title>Comparative genomics uncovers the prolific and rare metabolic potential of the cyanobacterial genus Moorea.</title>
        <authorList>
            <person name="Leao T."/>
            <person name="Castelao G."/>
            <person name="Korobeynikov A."/>
            <person name="Monroe E.A."/>
            <person name="Podell S."/>
            <person name="Glukhov E."/>
            <person name="Allen E."/>
            <person name="Gerwick W.H."/>
            <person name="Gerwick L."/>
        </authorList>
    </citation>
    <scope>NUCLEOTIDE SEQUENCE [LARGE SCALE GENOMIC DNA]</scope>
    <source>
        <strain evidence="2">PAL-8-15-08-1</strain>
    </source>
</reference>
<evidence type="ECO:0000313" key="1">
    <source>
        <dbReference type="EMBL" id="AOW98062.1"/>
    </source>
</evidence>
<accession>A0A1D8TKE9</accession>
<dbReference type="Proteomes" id="UP000177870">
    <property type="component" value="Chromosome"/>
</dbReference>